<comment type="caution">
    <text evidence="1">The sequence shown here is derived from an EMBL/GenBank/DDBJ whole genome shotgun (WGS) entry which is preliminary data.</text>
</comment>
<keyword evidence="2" id="KW-1185">Reference proteome</keyword>
<dbReference type="RefSeq" id="WP_281258657.1">
    <property type="nucleotide sequence ID" value="NZ_QBKR01000001.1"/>
</dbReference>
<dbReference type="Proteomes" id="UP000244240">
    <property type="component" value="Unassembled WGS sequence"/>
</dbReference>
<dbReference type="EMBL" id="QBKR01000001">
    <property type="protein sequence ID" value="PTX64975.1"/>
    <property type="molecule type" value="Genomic_DNA"/>
</dbReference>
<protein>
    <submittedName>
        <fullName evidence="1">Uncharacterized protein</fullName>
    </submittedName>
</protein>
<name>A0A2T6C9H4_9BACL</name>
<dbReference type="AlphaFoldDB" id="A0A2T6C9H4"/>
<organism evidence="1 2">
    <name type="scientific">Melghirimyces profundicolus</name>
    <dbReference type="NCBI Taxonomy" id="1242148"/>
    <lineage>
        <taxon>Bacteria</taxon>
        <taxon>Bacillati</taxon>
        <taxon>Bacillota</taxon>
        <taxon>Bacilli</taxon>
        <taxon>Bacillales</taxon>
        <taxon>Thermoactinomycetaceae</taxon>
        <taxon>Melghirimyces</taxon>
    </lineage>
</organism>
<gene>
    <name evidence="1" type="ORF">C8P63_101197</name>
</gene>
<reference evidence="1 2" key="1">
    <citation type="submission" date="2018-04" db="EMBL/GenBank/DDBJ databases">
        <title>Genomic Encyclopedia of Archaeal and Bacterial Type Strains, Phase II (KMG-II): from individual species to whole genera.</title>
        <authorList>
            <person name="Goeker M."/>
        </authorList>
    </citation>
    <scope>NUCLEOTIDE SEQUENCE [LARGE SCALE GENOMIC DNA]</scope>
    <source>
        <strain evidence="1 2">DSM 45787</strain>
    </source>
</reference>
<evidence type="ECO:0000313" key="2">
    <source>
        <dbReference type="Proteomes" id="UP000244240"/>
    </source>
</evidence>
<evidence type="ECO:0000313" key="1">
    <source>
        <dbReference type="EMBL" id="PTX64975.1"/>
    </source>
</evidence>
<sequence>MTFLMNWWKNGRVLFKNWLVQEYARRSGEAHTLPKKIKRPQD</sequence>
<accession>A0A2T6C9H4</accession>
<proteinExistence type="predicted"/>